<dbReference type="PROSITE" id="PS00170">
    <property type="entry name" value="CSA_PPIASE_1"/>
    <property type="match status" value="1"/>
</dbReference>
<dbReference type="PRINTS" id="PR00153">
    <property type="entry name" value="CSAPPISMRASE"/>
</dbReference>
<evidence type="ECO:0000259" key="4">
    <source>
        <dbReference type="PROSITE" id="PS50072"/>
    </source>
</evidence>
<evidence type="ECO:0000256" key="3">
    <source>
        <dbReference type="RuleBase" id="RU363019"/>
    </source>
</evidence>
<protein>
    <recommendedName>
        <fullName evidence="3">Peptidyl-prolyl cis-trans isomerase</fullName>
        <shortName evidence="3">PPIase</shortName>
        <ecNumber evidence="3">5.2.1.8</ecNumber>
    </recommendedName>
</protein>
<dbReference type="Gene3D" id="2.40.100.10">
    <property type="entry name" value="Cyclophilin-like"/>
    <property type="match status" value="1"/>
</dbReference>
<comment type="similarity">
    <text evidence="3">Belongs to the cyclophilin-type PPIase family.</text>
</comment>
<keyword evidence="2 3" id="KW-0413">Isomerase</keyword>
<dbReference type="Pfam" id="PF00160">
    <property type="entry name" value="Pro_isomerase"/>
    <property type="match status" value="1"/>
</dbReference>
<keyword evidence="1 3" id="KW-0697">Rotamase</keyword>
<dbReference type="PROSITE" id="PS50072">
    <property type="entry name" value="CSA_PPIASE_2"/>
    <property type="match status" value="1"/>
</dbReference>
<proteinExistence type="inferred from homology"/>
<evidence type="ECO:0000256" key="1">
    <source>
        <dbReference type="ARBA" id="ARBA00023110"/>
    </source>
</evidence>
<evidence type="ECO:0000313" key="5">
    <source>
        <dbReference type="EMBL" id="PIE34060.1"/>
    </source>
</evidence>
<dbReference type="CDD" id="cd01920">
    <property type="entry name" value="cyclophilin_EcCYP_like"/>
    <property type="match status" value="1"/>
</dbReference>
<dbReference type="GO" id="GO:0003755">
    <property type="term" value="F:peptidyl-prolyl cis-trans isomerase activity"/>
    <property type="evidence" value="ECO:0007669"/>
    <property type="project" value="UniProtKB-UniRule"/>
</dbReference>
<name>A0A2G6KF91_9BACT</name>
<dbReference type="SUPFAM" id="SSF50891">
    <property type="entry name" value="Cyclophilin-like"/>
    <property type="match status" value="1"/>
</dbReference>
<reference evidence="5 6" key="1">
    <citation type="submission" date="2017-10" db="EMBL/GenBank/DDBJ databases">
        <title>Novel microbial diversity and functional potential in the marine mammal oral microbiome.</title>
        <authorList>
            <person name="Dudek N.K."/>
            <person name="Sun C.L."/>
            <person name="Burstein D."/>
            <person name="Kantor R.S."/>
            <person name="Aliaga Goltsman D.S."/>
            <person name="Bik E.M."/>
            <person name="Thomas B.C."/>
            <person name="Banfield J.F."/>
            <person name="Relman D.A."/>
        </authorList>
    </citation>
    <scope>NUCLEOTIDE SEQUENCE [LARGE SCALE GENOMIC DNA]</scope>
    <source>
        <strain evidence="5">DOLJORAL78_47_16</strain>
    </source>
</reference>
<organism evidence="5 6">
    <name type="scientific">candidate division KSB3 bacterium</name>
    <dbReference type="NCBI Taxonomy" id="2044937"/>
    <lineage>
        <taxon>Bacteria</taxon>
        <taxon>candidate division KSB3</taxon>
    </lineage>
</organism>
<dbReference type="InterPro" id="IPR029000">
    <property type="entry name" value="Cyclophilin-like_dom_sf"/>
</dbReference>
<dbReference type="AlphaFoldDB" id="A0A2G6KF91"/>
<comment type="catalytic activity">
    <reaction evidence="3">
        <text>[protein]-peptidylproline (omega=180) = [protein]-peptidylproline (omega=0)</text>
        <dbReference type="Rhea" id="RHEA:16237"/>
        <dbReference type="Rhea" id="RHEA-COMP:10747"/>
        <dbReference type="Rhea" id="RHEA-COMP:10748"/>
        <dbReference type="ChEBI" id="CHEBI:83833"/>
        <dbReference type="ChEBI" id="CHEBI:83834"/>
        <dbReference type="EC" id="5.2.1.8"/>
    </reaction>
</comment>
<gene>
    <name evidence="5" type="ORF">CSA56_09085</name>
</gene>
<dbReference type="PANTHER" id="PTHR43246">
    <property type="entry name" value="PEPTIDYL-PROLYL CIS-TRANS ISOMERASE CYP38, CHLOROPLASTIC"/>
    <property type="match status" value="1"/>
</dbReference>
<comment type="caution">
    <text evidence="5">The sequence shown here is derived from an EMBL/GenBank/DDBJ whole genome shotgun (WGS) entry which is preliminary data.</text>
</comment>
<accession>A0A2G6KF91</accession>
<dbReference type="EMBL" id="PDSK01000092">
    <property type="protein sequence ID" value="PIE34060.1"/>
    <property type="molecule type" value="Genomic_DNA"/>
</dbReference>
<dbReference type="GO" id="GO:0006457">
    <property type="term" value="P:protein folding"/>
    <property type="evidence" value="ECO:0007669"/>
    <property type="project" value="InterPro"/>
</dbReference>
<dbReference type="EC" id="5.2.1.8" evidence="3"/>
<comment type="function">
    <text evidence="3">PPIases accelerate the folding of proteins. It catalyzes the cis-trans isomerization of proline imidic peptide bonds in oligopeptides.</text>
</comment>
<feature type="domain" description="PPIase cyclophilin-type" evidence="4">
    <location>
        <begin position="36"/>
        <end position="189"/>
    </location>
</feature>
<dbReference type="InterPro" id="IPR002130">
    <property type="entry name" value="Cyclophilin-type_PPIase_dom"/>
</dbReference>
<dbReference type="InterPro" id="IPR020892">
    <property type="entry name" value="Cyclophilin-type_PPIase_CS"/>
</dbReference>
<sequence>MKYFLGILCVVVIIWSAQSVWAETAPPRVRFETSKGDILLELNENAAPKTVENFLSYVRNGFFDGTIFHRVIKGFMIQGGGLTEDLKKKPTQPPVQNEADNGLLNLRGTIAMARTNDPHSATSQFFINTVTNDFLDHSAKTARGWGYCVFGKVVEGMDVVDVIEKVKTSSKAGRSDVPVEPIIIQKAVIVEE</sequence>
<dbReference type="Proteomes" id="UP000230821">
    <property type="component" value="Unassembled WGS sequence"/>
</dbReference>
<evidence type="ECO:0000256" key="2">
    <source>
        <dbReference type="ARBA" id="ARBA00023235"/>
    </source>
</evidence>
<evidence type="ECO:0000313" key="6">
    <source>
        <dbReference type="Proteomes" id="UP000230821"/>
    </source>
</evidence>
<dbReference type="InterPro" id="IPR044665">
    <property type="entry name" value="E_coli_cyclophilin_A-like"/>
</dbReference>